<keyword evidence="4" id="KW-1003">Cell membrane</keyword>
<protein>
    <submittedName>
        <fullName evidence="12">TonB family protein</fullName>
    </submittedName>
</protein>
<proteinExistence type="inferred from homology"/>
<evidence type="ECO:0000256" key="6">
    <source>
        <dbReference type="ARBA" id="ARBA00022692"/>
    </source>
</evidence>
<feature type="domain" description="TonB C-terminal" evidence="11">
    <location>
        <begin position="233"/>
        <end position="320"/>
    </location>
</feature>
<evidence type="ECO:0000259" key="11">
    <source>
        <dbReference type="PROSITE" id="PS52015"/>
    </source>
</evidence>
<dbReference type="InterPro" id="IPR006260">
    <property type="entry name" value="TonB/TolA_C"/>
</dbReference>
<keyword evidence="6" id="KW-0812">Transmembrane</keyword>
<dbReference type="Gene3D" id="3.30.1150.10">
    <property type="match status" value="1"/>
</dbReference>
<dbReference type="Proteomes" id="UP000477911">
    <property type="component" value="Unassembled WGS sequence"/>
</dbReference>
<dbReference type="SUPFAM" id="SSF74653">
    <property type="entry name" value="TolA/TonB C-terminal domain"/>
    <property type="match status" value="1"/>
</dbReference>
<dbReference type="Pfam" id="PF03544">
    <property type="entry name" value="TonB_C"/>
    <property type="match status" value="1"/>
</dbReference>
<keyword evidence="3" id="KW-0813">Transport</keyword>
<evidence type="ECO:0000256" key="2">
    <source>
        <dbReference type="ARBA" id="ARBA00006555"/>
    </source>
</evidence>
<sequence>MSALPRRLAEGAVFLTLAVGLHVALAIRLPAQDTGSDAGGQGGDALVSLKGAAPGTIAMVQQWETPPETTQQVEPVPQDTPPPTPVTTPQPDAPPPAMPQLDLAAQQPDTVALPKIETEVPPPPQPDPPPVAEAPPEPEPEPQPQEEVAEAQPDSAAPTEARRPMPRPQDLAPEPQKKPEKAVPGPVTQAARKGGEGGVTQRAAGSGGSAQAGNSSGSVRTGKGKEEARLEAVWGAKIRGWIERKKRFPGAMRGSSGRVVVRLTVAPDGRLLGASVVRSSGEAAFDQAALSAVQRAGRMPKAPAQLKEASYSFNLPVDFS</sequence>
<evidence type="ECO:0000256" key="4">
    <source>
        <dbReference type="ARBA" id="ARBA00022475"/>
    </source>
</evidence>
<keyword evidence="13" id="KW-1185">Reference proteome</keyword>
<evidence type="ECO:0000256" key="5">
    <source>
        <dbReference type="ARBA" id="ARBA00022519"/>
    </source>
</evidence>
<evidence type="ECO:0000256" key="8">
    <source>
        <dbReference type="ARBA" id="ARBA00022989"/>
    </source>
</evidence>
<gene>
    <name evidence="12" type="ORF">GR170_09485</name>
</gene>
<dbReference type="PROSITE" id="PS52015">
    <property type="entry name" value="TONB_CTD"/>
    <property type="match status" value="1"/>
</dbReference>
<evidence type="ECO:0000256" key="1">
    <source>
        <dbReference type="ARBA" id="ARBA00004383"/>
    </source>
</evidence>
<dbReference type="GO" id="GO:0005886">
    <property type="term" value="C:plasma membrane"/>
    <property type="evidence" value="ECO:0007669"/>
    <property type="project" value="UniProtKB-SubCell"/>
</dbReference>
<dbReference type="PRINTS" id="PR01217">
    <property type="entry name" value="PRICHEXTENSN"/>
</dbReference>
<dbReference type="InterPro" id="IPR051045">
    <property type="entry name" value="TonB-dependent_transducer"/>
</dbReference>
<reference evidence="12 13" key="1">
    <citation type="submission" date="2019-12" db="EMBL/GenBank/DDBJ databases">
        <authorList>
            <person name="Li M."/>
        </authorList>
    </citation>
    <scope>NUCLEOTIDE SEQUENCE [LARGE SCALE GENOMIC DNA]</scope>
    <source>
        <strain evidence="12 13">GBMRC 2024</strain>
    </source>
</reference>
<feature type="region of interest" description="Disordered" evidence="10">
    <location>
        <begin position="66"/>
        <end position="101"/>
    </location>
</feature>
<dbReference type="InterPro" id="IPR037682">
    <property type="entry name" value="TonB_C"/>
</dbReference>
<comment type="subcellular location">
    <subcellularLocation>
        <location evidence="1">Cell inner membrane</location>
        <topology evidence="1">Single-pass membrane protein</topology>
        <orientation evidence="1">Periplasmic side</orientation>
    </subcellularLocation>
</comment>
<dbReference type="GO" id="GO:0055085">
    <property type="term" value="P:transmembrane transport"/>
    <property type="evidence" value="ECO:0007669"/>
    <property type="project" value="InterPro"/>
</dbReference>
<keyword evidence="7" id="KW-0653">Protein transport</keyword>
<keyword evidence="8" id="KW-1133">Transmembrane helix</keyword>
<accession>A0A6L7G3P5</accession>
<feature type="compositionally biased region" description="Pro residues" evidence="10">
    <location>
        <begin position="78"/>
        <end position="98"/>
    </location>
</feature>
<organism evidence="12 13">
    <name type="scientific">Pseudooceanicola albus</name>
    <dbReference type="NCBI Taxonomy" id="2692189"/>
    <lineage>
        <taxon>Bacteria</taxon>
        <taxon>Pseudomonadati</taxon>
        <taxon>Pseudomonadota</taxon>
        <taxon>Alphaproteobacteria</taxon>
        <taxon>Rhodobacterales</taxon>
        <taxon>Paracoccaceae</taxon>
        <taxon>Pseudooceanicola</taxon>
    </lineage>
</organism>
<dbReference type="RefSeq" id="WP_160894022.1">
    <property type="nucleotide sequence ID" value="NZ_WUMU01000007.1"/>
</dbReference>
<evidence type="ECO:0000256" key="3">
    <source>
        <dbReference type="ARBA" id="ARBA00022448"/>
    </source>
</evidence>
<dbReference type="PANTHER" id="PTHR33446">
    <property type="entry name" value="PROTEIN TONB-RELATED"/>
    <property type="match status" value="1"/>
</dbReference>
<dbReference type="NCBIfam" id="TIGR01352">
    <property type="entry name" value="tonB_Cterm"/>
    <property type="match status" value="1"/>
</dbReference>
<feature type="compositionally biased region" description="Low complexity" evidence="10">
    <location>
        <begin position="66"/>
        <end position="77"/>
    </location>
</feature>
<dbReference type="AlphaFoldDB" id="A0A6L7G3P5"/>
<name>A0A6L7G3P5_9RHOB</name>
<keyword evidence="9" id="KW-0472">Membrane</keyword>
<evidence type="ECO:0000256" key="7">
    <source>
        <dbReference type="ARBA" id="ARBA00022927"/>
    </source>
</evidence>
<evidence type="ECO:0000313" key="13">
    <source>
        <dbReference type="Proteomes" id="UP000477911"/>
    </source>
</evidence>
<comment type="similarity">
    <text evidence="2">Belongs to the TonB family.</text>
</comment>
<evidence type="ECO:0000313" key="12">
    <source>
        <dbReference type="EMBL" id="MXN18066.1"/>
    </source>
</evidence>
<dbReference type="EMBL" id="WUMU01000007">
    <property type="protein sequence ID" value="MXN18066.1"/>
    <property type="molecule type" value="Genomic_DNA"/>
</dbReference>
<keyword evidence="5" id="KW-0997">Cell inner membrane</keyword>
<feature type="compositionally biased region" description="Pro residues" evidence="10">
    <location>
        <begin position="120"/>
        <end position="143"/>
    </location>
</feature>
<dbReference type="GO" id="GO:0015031">
    <property type="term" value="P:protein transport"/>
    <property type="evidence" value="ECO:0007669"/>
    <property type="project" value="UniProtKB-KW"/>
</dbReference>
<comment type="caution">
    <text evidence="12">The sequence shown here is derived from an EMBL/GenBank/DDBJ whole genome shotgun (WGS) entry which is preliminary data.</text>
</comment>
<evidence type="ECO:0000256" key="9">
    <source>
        <dbReference type="ARBA" id="ARBA00023136"/>
    </source>
</evidence>
<evidence type="ECO:0000256" key="10">
    <source>
        <dbReference type="SAM" id="MobiDB-lite"/>
    </source>
</evidence>
<feature type="region of interest" description="Disordered" evidence="10">
    <location>
        <begin position="116"/>
        <end position="228"/>
    </location>
</feature>